<dbReference type="eggNOG" id="COG3100">
    <property type="taxonomic scope" value="Bacteria"/>
</dbReference>
<dbReference type="InterPro" id="IPR027354">
    <property type="entry name" value="YcgL_dom"/>
</dbReference>
<evidence type="ECO:0000313" key="3">
    <source>
        <dbReference type="EMBL" id="EIJ71362.1"/>
    </source>
</evidence>
<dbReference type="RefSeq" id="WP_005758796.1">
    <property type="nucleotide sequence ID" value="NZ_AJSX01000007.1"/>
</dbReference>
<sequence>MLCAIYKSKKKEGMYLYVANRDHFNDVPSELRTAFGTPIFVMLFNLAGEKKLIHADKHEVMKKIQENGFYLQMPPQEENLYEQFKKVQKAQQIEE</sequence>
<organism evidence="3 4">
    <name type="scientific">Pasteurella bettyae CCUG 2042</name>
    <dbReference type="NCBI Taxonomy" id="1095749"/>
    <lineage>
        <taxon>Bacteria</taxon>
        <taxon>Pseudomonadati</taxon>
        <taxon>Pseudomonadota</taxon>
        <taxon>Gammaproteobacteria</taxon>
        <taxon>Pasteurellales</taxon>
        <taxon>Pasteurellaceae</taxon>
        <taxon>Pasteurella</taxon>
    </lineage>
</organism>
<dbReference type="PATRIC" id="fig|1095749.3.peg.477"/>
<name>I3DI19_9PAST</name>
<dbReference type="AlphaFoldDB" id="I3DI19"/>
<dbReference type="OrthoDB" id="7062382at2"/>
<evidence type="ECO:0000256" key="1">
    <source>
        <dbReference type="HAMAP-Rule" id="MF_01866"/>
    </source>
</evidence>
<proteinExistence type="inferred from homology"/>
<dbReference type="PANTHER" id="PTHR38109:SF1">
    <property type="entry name" value="PROTEIN YCGL"/>
    <property type="match status" value="1"/>
</dbReference>
<dbReference type="PANTHER" id="PTHR38109">
    <property type="entry name" value="PROTEIN YCGL"/>
    <property type="match status" value="1"/>
</dbReference>
<dbReference type="Proteomes" id="UP000006457">
    <property type="component" value="Unassembled WGS sequence"/>
</dbReference>
<feature type="domain" description="YcgL" evidence="2">
    <location>
        <begin position="1"/>
        <end position="85"/>
    </location>
</feature>
<gene>
    <name evidence="3" type="ORF">HMPREF1052_0243</name>
</gene>
<evidence type="ECO:0000259" key="2">
    <source>
        <dbReference type="PROSITE" id="PS51648"/>
    </source>
</evidence>
<keyword evidence="4" id="KW-1185">Reference proteome</keyword>
<comment type="caution">
    <text evidence="3">The sequence shown here is derived from an EMBL/GenBank/DDBJ whole genome shotgun (WGS) entry which is preliminary data.</text>
</comment>
<accession>I3DI19</accession>
<evidence type="ECO:0000313" key="4">
    <source>
        <dbReference type="Proteomes" id="UP000006457"/>
    </source>
</evidence>
<dbReference type="HAMAP" id="MF_01866">
    <property type="entry name" value="UPF0745"/>
    <property type="match status" value="1"/>
</dbReference>
<protein>
    <recommendedName>
        <fullName evidence="1">YcgL domain-containing protein HMPREF1052_0243</fullName>
    </recommendedName>
</protein>
<dbReference type="Pfam" id="PF05166">
    <property type="entry name" value="YcgL"/>
    <property type="match status" value="1"/>
</dbReference>
<dbReference type="EMBL" id="AJSX01000007">
    <property type="protein sequence ID" value="EIJ71362.1"/>
    <property type="molecule type" value="Genomic_DNA"/>
</dbReference>
<dbReference type="SUPFAM" id="SSF160191">
    <property type="entry name" value="YcgL-like"/>
    <property type="match status" value="1"/>
</dbReference>
<dbReference type="PROSITE" id="PS51648">
    <property type="entry name" value="YCGL"/>
    <property type="match status" value="1"/>
</dbReference>
<dbReference type="InterPro" id="IPR038068">
    <property type="entry name" value="YcgL-like_sf"/>
</dbReference>
<dbReference type="Gene3D" id="3.10.510.20">
    <property type="entry name" value="YcgL domain"/>
    <property type="match status" value="1"/>
</dbReference>
<reference evidence="3 4" key="1">
    <citation type="submission" date="2012-03" db="EMBL/GenBank/DDBJ databases">
        <authorList>
            <person name="Harkins D.M."/>
            <person name="Madupu R."/>
            <person name="Durkin A.S."/>
            <person name="Torralba M."/>
            <person name="Methe B."/>
            <person name="Sutton G.G."/>
            <person name="Nelson K.E."/>
        </authorList>
    </citation>
    <scope>NUCLEOTIDE SEQUENCE [LARGE SCALE GENOMIC DNA]</scope>
    <source>
        <strain evidence="3 4">CCUG 2042</strain>
    </source>
</reference>